<organism evidence="1 2">
    <name type="scientific">Rhodanobacter glycinis</name>
    <dbReference type="NCBI Taxonomy" id="582702"/>
    <lineage>
        <taxon>Bacteria</taxon>
        <taxon>Pseudomonadati</taxon>
        <taxon>Pseudomonadota</taxon>
        <taxon>Gammaproteobacteria</taxon>
        <taxon>Lysobacterales</taxon>
        <taxon>Rhodanobacteraceae</taxon>
        <taxon>Rhodanobacter</taxon>
    </lineage>
</organism>
<dbReference type="InterPro" id="IPR017601">
    <property type="entry name" value="DGQHR-contain_dom"/>
</dbReference>
<dbReference type="KEGG" id="rgl:CS053_10990"/>
<dbReference type="InterPro" id="IPR017642">
    <property type="entry name" value="DNA_S_mod_DndB"/>
</dbReference>
<dbReference type="REBASE" id="374620">
    <property type="entry name" value="M.Rgl68DndBP"/>
</dbReference>
<gene>
    <name evidence="1" type="primary">dndB</name>
    <name evidence="1" type="ORF">CS053_10990</name>
</gene>
<dbReference type="CDD" id="cd16412">
    <property type="entry name" value="dndB"/>
    <property type="match status" value="1"/>
</dbReference>
<dbReference type="EMBL" id="CP042807">
    <property type="protein sequence ID" value="QEE24961.1"/>
    <property type="molecule type" value="Genomic_DNA"/>
</dbReference>
<evidence type="ECO:0000313" key="2">
    <source>
        <dbReference type="Proteomes" id="UP000321807"/>
    </source>
</evidence>
<dbReference type="Pfam" id="PF14072">
    <property type="entry name" value="DndB"/>
    <property type="match status" value="1"/>
</dbReference>
<accession>A0A5B9E2Q8</accession>
<reference evidence="1 2" key="1">
    <citation type="submission" date="2019-08" db="EMBL/GenBank/DDBJ databases">
        <title>Complete genome sequence of Rhodanobacter glycinis strain T01E-68 isolated from tomato root.</title>
        <authorList>
            <person name="Weon H.-Y."/>
            <person name="Lee S.A."/>
        </authorList>
    </citation>
    <scope>NUCLEOTIDE SEQUENCE [LARGE SCALE GENOMIC DNA]</scope>
    <source>
        <strain evidence="1 2">T01E-68</strain>
    </source>
</reference>
<proteinExistence type="predicted"/>
<sequence length="373" mass="41993">MESNSYQFTAMRGIQAGRAYYALMCPLKLVPKLFRFDDEALPPELRAQRVLNRTRIPQIARYIVDHTDEYILSSLCASVDGELEFEPVATTGPMRSMGLLRIGMSATILINDGQHRRAAIEEALRERPELGDETISIVLFADGGLLRSQQMFADLNVHAIRPTKSIRLLYDHRDELAKLVREVIQEIPLFREFTDLEKTSISNRSLKLFTLSSLHQATGLLLGKSRNGHIGPEDLDRSIAFWSAVIAQMPDWQRVQRRDVVAHELRRDYVHPHGIALQAIGMAGAQLIAAHPKDWRKHLAGLRTIDWSRANTDVWEGRALIAGKINKSVQNVTLVSNVIVQALGLSLTTDAVQLEHRITPQRPSSKPLKRKVG</sequence>
<dbReference type="AlphaFoldDB" id="A0A5B9E2Q8"/>
<evidence type="ECO:0000313" key="1">
    <source>
        <dbReference type="EMBL" id="QEE24961.1"/>
    </source>
</evidence>
<dbReference type="RefSeq" id="WP_147627458.1">
    <property type="nucleotide sequence ID" value="NZ_CP042807.1"/>
</dbReference>
<dbReference type="NCBIfam" id="TIGR03233">
    <property type="entry name" value="DNA_S_dndB"/>
    <property type="match status" value="1"/>
</dbReference>
<protein>
    <submittedName>
        <fullName evidence="1">DNA sulfur modification protein DndB</fullName>
    </submittedName>
</protein>
<name>A0A5B9E2Q8_9GAMM</name>
<dbReference type="NCBIfam" id="TIGR03187">
    <property type="entry name" value="DGQHR"/>
    <property type="match status" value="1"/>
</dbReference>
<dbReference type="Proteomes" id="UP000321807">
    <property type="component" value="Chromosome"/>
</dbReference>